<reference evidence="2" key="1">
    <citation type="submission" date="2018-05" db="EMBL/GenBank/DDBJ databases">
        <authorList>
            <person name="Lanie J.A."/>
            <person name="Ng W.-L."/>
            <person name="Kazmierczak K.M."/>
            <person name="Andrzejewski T.M."/>
            <person name="Davidsen T.M."/>
            <person name="Wayne K.J."/>
            <person name="Tettelin H."/>
            <person name="Glass J.I."/>
            <person name="Rusch D."/>
            <person name="Podicherti R."/>
            <person name="Tsui H.-C.T."/>
            <person name="Winkler M.E."/>
        </authorList>
    </citation>
    <scope>NUCLEOTIDE SEQUENCE</scope>
</reference>
<dbReference type="EMBL" id="UINC01052788">
    <property type="protein sequence ID" value="SVB68524.1"/>
    <property type="molecule type" value="Genomic_DNA"/>
</dbReference>
<name>A0A382G1P7_9ZZZZ</name>
<evidence type="ECO:0000313" key="2">
    <source>
        <dbReference type="EMBL" id="SVB68524.1"/>
    </source>
</evidence>
<protein>
    <recommendedName>
        <fullName evidence="1">GIY-YIG domain-containing protein</fullName>
    </recommendedName>
</protein>
<feature type="non-terminal residue" evidence="2">
    <location>
        <position position="90"/>
    </location>
</feature>
<proteinExistence type="predicted"/>
<dbReference type="CDD" id="cd00719">
    <property type="entry name" value="GIY-YIG_SF"/>
    <property type="match status" value="1"/>
</dbReference>
<gene>
    <name evidence="2" type="ORF">METZ01_LOCUS221378</name>
</gene>
<accession>A0A382G1P7</accession>
<sequence>MLNELLSKQAEVISKVAEDKTADSLGVYAISRPDTHKIIYVGKTKTKSIQGRMKDHLQHKHGDTDSDLANMVIKREKLPQNYLDYLVRYL</sequence>
<dbReference type="InterPro" id="IPR000305">
    <property type="entry name" value="GIY-YIG_endonuc"/>
</dbReference>
<evidence type="ECO:0000259" key="1">
    <source>
        <dbReference type="Pfam" id="PF01541"/>
    </source>
</evidence>
<organism evidence="2">
    <name type="scientific">marine metagenome</name>
    <dbReference type="NCBI Taxonomy" id="408172"/>
    <lineage>
        <taxon>unclassified sequences</taxon>
        <taxon>metagenomes</taxon>
        <taxon>ecological metagenomes</taxon>
    </lineage>
</organism>
<dbReference type="AlphaFoldDB" id="A0A382G1P7"/>
<dbReference type="Pfam" id="PF01541">
    <property type="entry name" value="GIY-YIG"/>
    <property type="match status" value="1"/>
</dbReference>
<feature type="domain" description="GIY-YIG" evidence="1">
    <location>
        <begin position="26"/>
        <end position="66"/>
    </location>
</feature>